<protein>
    <submittedName>
        <fullName evidence="1">Uncharacterized protein</fullName>
    </submittedName>
</protein>
<evidence type="ECO:0000313" key="1">
    <source>
        <dbReference type="EMBL" id="SJZ41164.1"/>
    </source>
</evidence>
<dbReference type="OrthoDB" id="10003306at2"/>
<accession>A0A1T4KFG7</accession>
<reference evidence="1 2" key="1">
    <citation type="submission" date="2017-02" db="EMBL/GenBank/DDBJ databases">
        <authorList>
            <person name="Peterson S.W."/>
        </authorList>
    </citation>
    <scope>NUCLEOTIDE SEQUENCE [LARGE SCALE GENOMIC DNA]</scope>
    <source>
        <strain evidence="1 2">DSM 45154</strain>
    </source>
</reference>
<dbReference type="RefSeq" id="WP_078759764.1">
    <property type="nucleotide sequence ID" value="NZ_FUWS01000001.1"/>
</dbReference>
<dbReference type="Proteomes" id="UP000190637">
    <property type="component" value="Unassembled WGS sequence"/>
</dbReference>
<sequence>MPTSTIPPELRLALLWAGPDAVVARRHDGALEIDRRHRVTLDAVVYTQDQLIDDGIQDLLEWQPPA</sequence>
<dbReference type="AlphaFoldDB" id="A0A1T4KFG7"/>
<name>A0A1T4KFG7_9ACTN</name>
<gene>
    <name evidence="1" type="ORF">SAMN02745673_00350</name>
</gene>
<keyword evidence="2" id="KW-1185">Reference proteome</keyword>
<dbReference type="EMBL" id="FUWS01000001">
    <property type="protein sequence ID" value="SJZ41164.1"/>
    <property type="molecule type" value="Genomic_DNA"/>
</dbReference>
<proteinExistence type="predicted"/>
<organism evidence="1 2">
    <name type="scientific">Marinactinospora thermotolerans DSM 45154</name>
    <dbReference type="NCBI Taxonomy" id="1122192"/>
    <lineage>
        <taxon>Bacteria</taxon>
        <taxon>Bacillati</taxon>
        <taxon>Actinomycetota</taxon>
        <taxon>Actinomycetes</taxon>
        <taxon>Streptosporangiales</taxon>
        <taxon>Nocardiopsidaceae</taxon>
        <taxon>Marinactinospora</taxon>
    </lineage>
</organism>
<evidence type="ECO:0000313" key="2">
    <source>
        <dbReference type="Proteomes" id="UP000190637"/>
    </source>
</evidence>